<keyword evidence="3" id="KW-1185">Reference proteome</keyword>
<accession>A0A4Y2UMC8</accession>
<evidence type="ECO:0000313" key="3">
    <source>
        <dbReference type="Proteomes" id="UP000499080"/>
    </source>
</evidence>
<feature type="compositionally biased region" description="Polar residues" evidence="1">
    <location>
        <begin position="1"/>
        <end position="17"/>
    </location>
</feature>
<protein>
    <submittedName>
        <fullName evidence="2">Uncharacterized protein</fullName>
    </submittedName>
</protein>
<dbReference type="AlphaFoldDB" id="A0A4Y2UMC8"/>
<evidence type="ECO:0000256" key="1">
    <source>
        <dbReference type="SAM" id="MobiDB-lite"/>
    </source>
</evidence>
<name>A0A4Y2UMC8_ARAVE</name>
<dbReference type="EMBL" id="BGPR01038220">
    <property type="protein sequence ID" value="GBO14028.1"/>
    <property type="molecule type" value="Genomic_DNA"/>
</dbReference>
<evidence type="ECO:0000313" key="2">
    <source>
        <dbReference type="EMBL" id="GBO14028.1"/>
    </source>
</evidence>
<gene>
    <name evidence="2" type="ORF">AVEN_22728_1</name>
</gene>
<feature type="compositionally biased region" description="Polar residues" evidence="1">
    <location>
        <begin position="98"/>
        <end position="112"/>
    </location>
</feature>
<sequence>MTRTTPELASPLQTSAPHQWKDVWPPAYDLTRNRPTNTAELQWNRVSNMEPFGPEAEALSQATSVPTSITKRTALEQISITSRQQITYNNSNSTSNSGQLLTAHQLTMRTRL</sequence>
<dbReference type="Proteomes" id="UP000499080">
    <property type="component" value="Unassembled WGS sequence"/>
</dbReference>
<feature type="region of interest" description="Disordered" evidence="1">
    <location>
        <begin position="1"/>
        <end position="20"/>
    </location>
</feature>
<proteinExistence type="predicted"/>
<feature type="region of interest" description="Disordered" evidence="1">
    <location>
        <begin position="89"/>
        <end position="112"/>
    </location>
</feature>
<reference evidence="2 3" key="1">
    <citation type="journal article" date="2019" name="Sci. Rep.">
        <title>Orb-weaving spider Araneus ventricosus genome elucidates the spidroin gene catalogue.</title>
        <authorList>
            <person name="Kono N."/>
            <person name="Nakamura H."/>
            <person name="Ohtoshi R."/>
            <person name="Moran D.A.P."/>
            <person name="Shinohara A."/>
            <person name="Yoshida Y."/>
            <person name="Fujiwara M."/>
            <person name="Mori M."/>
            <person name="Tomita M."/>
            <person name="Arakawa K."/>
        </authorList>
    </citation>
    <scope>NUCLEOTIDE SEQUENCE [LARGE SCALE GENOMIC DNA]</scope>
</reference>
<organism evidence="2 3">
    <name type="scientific">Araneus ventricosus</name>
    <name type="common">Orbweaver spider</name>
    <name type="synonym">Epeira ventricosa</name>
    <dbReference type="NCBI Taxonomy" id="182803"/>
    <lineage>
        <taxon>Eukaryota</taxon>
        <taxon>Metazoa</taxon>
        <taxon>Ecdysozoa</taxon>
        <taxon>Arthropoda</taxon>
        <taxon>Chelicerata</taxon>
        <taxon>Arachnida</taxon>
        <taxon>Araneae</taxon>
        <taxon>Araneomorphae</taxon>
        <taxon>Entelegynae</taxon>
        <taxon>Araneoidea</taxon>
        <taxon>Araneidae</taxon>
        <taxon>Araneus</taxon>
    </lineage>
</organism>
<comment type="caution">
    <text evidence="2">The sequence shown here is derived from an EMBL/GenBank/DDBJ whole genome shotgun (WGS) entry which is preliminary data.</text>
</comment>